<dbReference type="OMA" id="FQIEPIM"/>
<reference evidence="3 4" key="1">
    <citation type="submission" date="2015-04" db="EMBL/GenBank/DDBJ databases">
        <authorList>
            <consortium name="Pathogen Informatics"/>
        </authorList>
    </citation>
    <scope>NUCLEOTIDE SEQUENCE [LARGE SCALE GENOMIC DNA]</scope>
    <source>
        <strain evidence="3 4">SGS1</strain>
    </source>
</reference>
<sequence length="423" mass="50059">MIIILSLITFLFNLRSVYNLEESFFNNNFNISNYFTGYHVKIDDLKISESYLFKQPGNINIELALSALKGIDYENQHKNIMEDKKKVEINHWNKITKKDFFNKNKEENLIKGMPEPFSINNITDNIRNIKFYFNNDNLENMEIIYKGKYIPKIYNNIFLIFVISFMYLFCIKILFQGYVNGKNIAKNFIPKISTLFTFFVILKIMLLVIPPFLCASLSIIVTFYFYSISMNPCENFYFLKNSKIKKEPIGWILIVYSQSVLIGNIIYHLLFTPKVLKLLIMYIQNYFLLYLTCLVVLLLIASLIFFLMISSIFPAKKAQNFVFSFTSSYLIVSCYTYFYNFFILKFLNDTNIFQIEPIMFFSYTPKFVFNKQNIIALLMLLIMTILSLVLPKWLRQSNPLGKKKKNTDKATENKHDIFFNYFS</sequence>
<keyword evidence="4" id="KW-1185">Reference proteome</keyword>
<gene>
    <name evidence="3" type="ORF">PRELSG_0709600</name>
</gene>
<feature type="transmembrane region" description="Helical" evidence="1">
    <location>
        <begin position="374"/>
        <end position="394"/>
    </location>
</feature>
<protein>
    <recommendedName>
        <fullName evidence="5">Serpentine receptor</fullName>
    </recommendedName>
</protein>
<feature type="transmembrane region" description="Helical" evidence="1">
    <location>
        <begin position="321"/>
        <end position="339"/>
    </location>
</feature>
<organism evidence="3 4">
    <name type="scientific">Plasmodium relictum</name>
    <dbReference type="NCBI Taxonomy" id="85471"/>
    <lineage>
        <taxon>Eukaryota</taxon>
        <taxon>Sar</taxon>
        <taxon>Alveolata</taxon>
        <taxon>Apicomplexa</taxon>
        <taxon>Aconoidasida</taxon>
        <taxon>Haemosporida</taxon>
        <taxon>Plasmodiidae</taxon>
        <taxon>Plasmodium</taxon>
        <taxon>Plasmodium (Haemamoeba)</taxon>
    </lineage>
</organism>
<feature type="transmembrane region" description="Helical" evidence="1">
    <location>
        <begin position="249"/>
        <end position="267"/>
    </location>
</feature>
<dbReference type="Proteomes" id="UP000220158">
    <property type="component" value="Chromosome 7"/>
</dbReference>
<keyword evidence="1" id="KW-0812">Transmembrane</keyword>
<dbReference type="AlphaFoldDB" id="A0A1J1H333"/>
<feature type="transmembrane region" description="Helical" evidence="1">
    <location>
        <begin position="195"/>
        <end position="228"/>
    </location>
</feature>
<accession>A0A1J1H333</accession>
<dbReference type="EMBL" id="LN835302">
    <property type="protein sequence ID" value="CRG99332.1"/>
    <property type="molecule type" value="Genomic_DNA"/>
</dbReference>
<keyword evidence="1" id="KW-1133">Transmembrane helix</keyword>
<dbReference type="KEGG" id="prel:PRELSG_0709600"/>
<evidence type="ECO:0000256" key="1">
    <source>
        <dbReference type="SAM" id="Phobius"/>
    </source>
</evidence>
<evidence type="ECO:0000256" key="2">
    <source>
        <dbReference type="SAM" id="SignalP"/>
    </source>
</evidence>
<feature type="chain" id="PRO_5012000761" description="Serpentine receptor" evidence="2">
    <location>
        <begin position="20"/>
        <end position="423"/>
    </location>
</feature>
<feature type="transmembrane region" description="Helical" evidence="1">
    <location>
        <begin position="153"/>
        <end position="175"/>
    </location>
</feature>
<name>A0A1J1H333_PLARL</name>
<dbReference type="OrthoDB" id="371940at2759"/>
<evidence type="ECO:0000313" key="4">
    <source>
        <dbReference type="Proteomes" id="UP000220158"/>
    </source>
</evidence>
<proteinExistence type="predicted"/>
<dbReference type="RefSeq" id="XP_028532339.1">
    <property type="nucleotide sequence ID" value="XM_028675785.1"/>
</dbReference>
<evidence type="ECO:0000313" key="3">
    <source>
        <dbReference type="EMBL" id="CRG99332.1"/>
    </source>
</evidence>
<dbReference type="VEuPathDB" id="PlasmoDB:PRELSG_0709600"/>
<evidence type="ECO:0008006" key="5">
    <source>
        <dbReference type="Google" id="ProtNLM"/>
    </source>
</evidence>
<feature type="transmembrane region" description="Helical" evidence="1">
    <location>
        <begin position="287"/>
        <end position="309"/>
    </location>
</feature>
<keyword evidence="1" id="KW-0472">Membrane</keyword>
<keyword evidence="2" id="KW-0732">Signal</keyword>
<feature type="signal peptide" evidence="2">
    <location>
        <begin position="1"/>
        <end position="19"/>
    </location>
</feature>
<dbReference type="GeneID" id="39735433"/>